<name>A0AAD5WIG2_PARTN</name>
<gene>
    <name evidence="1" type="ORF">KIN20_033477</name>
</gene>
<sequence length="52" mass="5782">ASLPSSPTRSVSTTICTPFISQNDASYTSTPPRFCASPIWSMQCWIRTTVWL</sequence>
<comment type="caution">
    <text evidence="1">The sequence shown here is derived from an EMBL/GenBank/DDBJ whole genome shotgun (WGS) entry which is preliminary data.</text>
</comment>
<keyword evidence="2" id="KW-1185">Reference proteome</keyword>
<proteinExistence type="predicted"/>
<accession>A0AAD5WIG2</accession>
<evidence type="ECO:0000313" key="1">
    <source>
        <dbReference type="EMBL" id="KAJ1371512.1"/>
    </source>
</evidence>
<protein>
    <submittedName>
        <fullName evidence="1">Uncharacterized protein</fullName>
    </submittedName>
</protein>
<organism evidence="1 2">
    <name type="scientific">Parelaphostrongylus tenuis</name>
    <name type="common">Meningeal worm</name>
    <dbReference type="NCBI Taxonomy" id="148309"/>
    <lineage>
        <taxon>Eukaryota</taxon>
        <taxon>Metazoa</taxon>
        <taxon>Ecdysozoa</taxon>
        <taxon>Nematoda</taxon>
        <taxon>Chromadorea</taxon>
        <taxon>Rhabditida</taxon>
        <taxon>Rhabditina</taxon>
        <taxon>Rhabditomorpha</taxon>
        <taxon>Strongyloidea</taxon>
        <taxon>Metastrongylidae</taxon>
        <taxon>Parelaphostrongylus</taxon>
    </lineage>
</organism>
<evidence type="ECO:0000313" key="2">
    <source>
        <dbReference type="Proteomes" id="UP001196413"/>
    </source>
</evidence>
<dbReference type="Proteomes" id="UP001196413">
    <property type="component" value="Unassembled WGS sequence"/>
</dbReference>
<reference evidence="1" key="1">
    <citation type="submission" date="2021-06" db="EMBL/GenBank/DDBJ databases">
        <title>Parelaphostrongylus tenuis whole genome reference sequence.</title>
        <authorList>
            <person name="Garwood T.J."/>
            <person name="Larsen P.A."/>
            <person name="Fountain-Jones N.M."/>
            <person name="Garbe J.R."/>
            <person name="Macchietto M.G."/>
            <person name="Kania S.A."/>
            <person name="Gerhold R.W."/>
            <person name="Richards J.E."/>
            <person name="Wolf T.M."/>
        </authorList>
    </citation>
    <scope>NUCLEOTIDE SEQUENCE</scope>
    <source>
        <strain evidence="1">MNPRO001-30</strain>
        <tissue evidence="1">Meninges</tissue>
    </source>
</reference>
<feature type="non-terminal residue" evidence="1">
    <location>
        <position position="1"/>
    </location>
</feature>
<dbReference type="EMBL" id="JAHQIW010006990">
    <property type="protein sequence ID" value="KAJ1371512.1"/>
    <property type="molecule type" value="Genomic_DNA"/>
</dbReference>
<dbReference type="AlphaFoldDB" id="A0AAD5WIG2"/>